<organism evidence="3 4">
    <name type="scientific">Ambispora gerdemannii</name>
    <dbReference type="NCBI Taxonomy" id="144530"/>
    <lineage>
        <taxon>Eukaryota</taxon>
        <taxon>Fungi</taxon>
        <taxon>Fungi incertae sedis</taxon>
        <taxon>Mucoromycota</taxon>
        <taxon>Glomeromycotina</taxon>
        <taxon>Glomeromycetes</taxon>
        <taxon>Archaeosporales</taxon>
        <taxon>Ambisporaceae</taxon>
        <taxon>Ambispora</taxon>
    </lineage>
</organism>
<comment type="caution">
    <text evidence="3">The sequence shown here is derived from an EMBL/GenBank/DDBJ whole genome shotgun (WGS) entry which is preliminary data.</text>
</comment>
<dbReference type="InterPro" id="IPR000210">
    <property type="entry name" value="BTB/POZ_dom"/>
</dbReference>
<dbReference type="EMBL" id="CAJVPL010003006">
    <property type="protein sequence ID" value="CAG8624196.1"/>
    <property type="molecule type" value="Genomic_DNA"/>
</dbReference>
<evidence type="ECO:0000256" key="1">
    <source>
        <dbReference type="SAM" id="MobiDB-lite"/>
    </source>
</evidence>
<dbReference type="InterPro" id="IPR011333">
    <property type="entry name" value="SKP1/BTB/POZ_sf"/>
</dbReference>
<dbReference type="SUPFAM" id="SSF54695">
    <property type="entry name" value="POZ domain"/>
    <property type="match status" value="1"/>
</dbReference>
<dbReference type="CDD" id="cd18186">
    <property type="entry name" value="BTB_POZ_ZBTB_KLHL-like"/>
    <property type="match status" value="1"/>
</dbReference>
<dbReference type="Pfam" id="PF00651">
    <property type="entry name" value="BTB"/>
    <property type="match status" value="1"/>
</dbReference>
<sequence>MSPESKKRRKTILLNITNNYYNKLSSTTSSAGVSCNSSITISNNAKNISKSLSINKNSSDNVIGNNTENKAPPPIIKSKSTSIKTKKTTILNRVNKKQRLNTMTQKNSRHFYEEGDCELIAETTCFRIHKNIIALSSMVFKDLFASVTPTLDDMNIDQQTGRLIPRIPLADESASNIEMLLSFLYPNTFFEIDWDSVANLLHLADKYIIDTLTAACVSFLKRSFHEHPMITLQLAEKYRIAQLYKEASKLVLNSFDHIFYDPRLLQGLSKSTETKLKVQRQEYVEGLNKIYCVTVDRQFPPLQADHLRSKFEECVKDVCTFPLPAPSDTWRKLHRVDCSRHFECREELRRLKPFISEKIIMMFGRYEPLLWKKSSYDDDDLCYPFIELDS</sequence>
<evidence type="ECO:0000313" key="4">
    <source>
        <dbReference type="Proteomes" id="UP000789831"/>
    </source>
</evidence>
<evidence type="ECO:0000259" key="2">
    <source>
        <dbReference type="PROSITE" id="PS50097"/>
    </source>
</evidence>
<dbReference type="AlphaFoldDB" id="A0A9N9GNX7"/>
<gene>
    <name evidence="3" type="ORF">AGERDE_LOCUS10205</name>
</gene>
<dbReference type="OrthoDB" id="3157337at2759"/>
<evidence type="ECO:0000313" key="3">
    <source>
        <dbReference type="EMBL" id="CAG8624196.1"/>
    </source>
</evidence>
<dbReference type="PROSITE" id="PS51257">
    <property type="entry name" value="PROKAR_LIPOPROTEIN"/>
    <property type="match status" value="1"/>
</dbReference>
<name>A0A9N9GNX7_9GLOM</name>
<feature type="domain" description="BTB" evidence="2">
    <location>
        <begin position="115"/>
        <end position="185"/>
    </location>
</feature>
<keyword evidence="4" id="KW-1185">Reference proteome</keyword>
<accession>A0A9N9GNX7</accession>
<dbReference type="PROSITE" id="PS50097">
    <property type="entry name" value="BTB"/>
    <property type="match status" value="1"/>
</dbReference>
<dbReference type="SMART" id="SM00225">
    <property type="entry name" value="BTB"/>
    <property type="match status" value="1"/>
</dbReference>
<dbReference type="Proteomes" id="UP000789831">
    <property type="component" value="Unassembled WGS sequence"/>
</dbReference>
<protein>
    <submittedName>
        <fullName evidence="3">7905_t:CDS:1</fullName>
    </submittedName>
</protein>
<feature type="region of interest" description="Disordered" evidence="1">
    <location>
        <begin position="56"/>
        <end position="79"/>
    </location>
</feature>
<dbReference type="Gene3D" id="3.30.710.10">
    <property type="entry name" value="Potassium Channel Kv1.1, Chain A"/>
    <property type="match status" value="1"/>
</dbReference>
<dbReference type="PANTHER" id="PTHR45632">
    <property type="entry name" value="LD33804P"/>
    <property type="match status" value="1"/>
</dbReference>
<reference evidence="3" key="1">
    <citation type="submission" date="2021-06" db="EMBL/GenBank/DDBJ databases">
        <authorList>
            <person name="Kallberg Y."/>
            <person name="Tangrot J."/>
            <person name="Rosling A."/>
        </authorList>
    </citation>
    <scope>NUCLEOTIDE SEQUENCE</scope>
    <source>
        <strain evidence="3">MT106</strain>
    </source>
</reference>
<proteinExistence type="predicted"/>